<gene>
    <name evidence="1" type="ORF">F383_00052</name>
</gene>
<evidence type="ECO:0000313" key="2">
    <source>
        <dbReference type="Proteomes" id="UP000032142"/>
    </source>
</evidence>
<dbReference type="Proteomes" id="UP000032142">
    <property type="component" value="Unassembled WGS sequence"/>
</dbReference>
<name>A0A0B0NJI0_GOSAR</name>
<dbReference type="AlphaFoldDB" id="A0A0B0NJI0"/>
<keyword evidence="2" id="KW-1185">Reference proteome</keyword>
<evidence type="ECO:0000313" key="1">
    <source>
        <dbReference type="EMBL" id="KHG14698.1"/>
    </source>
</evidence>
<organism evidence="1 2">
    <name type="scientific">Gossypium arboreum</name>
    <name type="common">Tree cotton</name>
    <name type="synonym">Gossypium nanking</name>
    <dbReference type="NCBI Taxonomy" id="29729"/>
    <lineage>
        <taxon>Eukaryota</taxon>
        <taxon>Viridiplantae</taxon>
        <taxon>Streptophyta</taxon>
        <taxon>Embryophyta</taxon>
        <taxon>Tracheophyta</taxon>
        <taxon>Spermatophyta</taxon>
        <taxon>Magnoliopsida</taxon>
        <taxon>eudicotyledons</taxon>
        <taxon>Gunneridae</taxon>
        <taxon>Pentapetalae</taxon>
        <taxon>rosids</taxon>
        <taxon>malvids</taxon>
        <taxon>Malvales</taxon>
        <taxon>Malvaceae</taxon>
        <taxon>Malvoideae</taxon>
        <taxon>Gossypium</taxon>
    </lineage>
</organism>
<reference evidence="2" key="1">
    <citation type="submission" date="2014-09" db="EMBL/GenBank/DDBJ databases">
        <authorList>
            <person name="Mudge J."/>
            <person name="Ramaraj T."/>
            <person name="Lindquist I.E."/>
            <person name="Bharti A.K."/>
            <person name="Sundararajan A."/>
            <person name="Cameron C.T."/>
            <person name="Woodward J.E."/>
            <person name="May G.D."/>
            <person name="Brubaker C."/>
            <person name="Broadhvest J."/>
            <person name="Wilkins T.A."/>
        </authorList>
    </citation>
    <scope>NUCLEOTIDE SEQUENCE</scope>
    <source>
        <strain evidence="2">cv. AKA8401</strain>
    </source>
</reference>
<protein>
    <submittedName>
        <fullName evidence="1">Uncharacterized protein</fullName>
    </submittedName>
</protein>
<accession>A0A0B0NJI0</accession>
<proteinExistence type="predicted"/>
<dbReference type="EMBL" id="KN402114">
    <property type="protein sequence ID" value="KHG14698.1"/>
    <property type="molecule type" value="Genomic_DNA"/>
</dbReference>
<sequence length="49" mass="5477">MKHYAIVVSLCSQMELLGVSHNAYSLNILINCCWQLGRIDFGFSVLGKC</sequence>